<gene>
    <name evidence="2" type="ORF">SAMN02745205_01078</name>
</gene>
<dbReference type="RefSeq" id="WP_025837581.1">
    <property type="nucleotide sequence ID" value="NZ_FUWL01000007.1"/>
</dbReference>
<feature type="region of interest" description="Disordered" evidence="1">
    <location>
        <begin position="40"/>
        <end position="68"/>
    </location>
</feature>
<accession>A0A1T4LBB9</accession>
<evidence type="ECO:0000313" key="3">
    <source>
        <dbReference type="Proteomes" id="UP000189956"/>
    </source>
</evidence>
<sequence>MKQKKFDVGVEIPQSMQEVLLGGQGVEKISITISLAASANLSSGKDKDSDADDSVSTTPTLEGKKLLP</sequence>
<dbReference type="Proteomes" id="UP000189956">
    <property type="component" value="Unassembled WGS sequence"/>
</dbReference>
<protein>
    <submittedName>
        <fullName evidence="2">Uncharacterized protein</fullName>
    </submittedName>
</protein>
<proteinExistence type="predicted"/>
<dbReference type="AlphaFoldDB" id="A0A1T4LBB9"/>
<dbReference type="EMBL" id="FUWL01000007">
    <property type="protein sequence ID" value="SJZ52112.1"/>
    <property type="molecule type" value="Genomic_DNA"/>
</dbReference>
<evidence type="ECO:0000313" key="2">
    <source>
        <dbReference type="EMBL" id="SJZ52112.1"/>
    </source>
</evidence>
<organism evidence="2 3">
    <name type="scientific">Porphyromonas cangingivalis</name>
    <dbReference type="NCBI Taxonomy" id="36874"/>
    <lineage>
        <taxon>Bacteria</taxon>
        <taxon>Pseudomonadati</taxon>
        <taxon>Bacteroidota</taxon>
        <taxon>Bacteroidia</taxon>
        <taxon>Bacteroidales</taxon>
        <taxon>Porphyromonadaceae</taxon>
        <taxon>Porphyromonas</taxon>
    </lineage>
</organism>
<name>A0A1T4LBB9_PORCN</name>
<evidence type="ECO:0000256" key="1">
    <source>
        <dbReference type="SAM" id="MobiDB-lite"/>
    </source>
</evidence>
<reference evidence="2 3" key="1">
    <citation type="submission" date="2017-02" db="EMBL/GenBank/DDBJ databases">
        <authorList>
            <person name="Peterson S.W."/>
        </authorList>
    </citation>
    <scope>NUCLEOTIDE SEQUENCE [LARGE SCALE GENOMIC DNA]</scope>
    <source>
        <strain evidence="2 3">ATCC 700135</strain>
    </source>
</reference>